<dbReference type="SUPFAM" id="SSF52317">
    <property type="entry name" value="Class I glutamine amidotransferase-like"/>
    <property type="match status" value="1"/>
</dbReference>
<dbReference type="EMBL" id="UINC01017745">
    <property type="protein sequence ID" value="SVA73925.1"/>
    <property type="molecule type" value="Genomic_DNA"/>
</dbReference>
<organism evidence="1">
    <name type="scientific">marine metagenome</name>
    <dbReference type="NCBI Taxonomy" id="408172"/>
    <lineage>
        <taxon>unclassified sequences</taxon>
        <taxon>metagenomes</taxon>
        <taxon>ecological metagenomes</taxon>
    </lineage>
</organism>
<sequence>MFSIKNALEILGFKVEVTSDRSTILSCDGAILPGVGS</sequence>
<gene>
    <name evidence="1" type="ORF">METZ01_LOCUS126779</name>
</gene>
<feature type="non-terminal residue" evidence="1">
    <location>
        <position position="37"/>
    </location>
</feature>
<proteinExistence type="predicted"/>
<reference evidence="1" key="1">
    <citation type="submission" date="2018-05" db="EMBL/GenBank/DDBJ databases">
        <authorList>
            <person name="Lanie J.A."/>
            <person name="Ng W.-L."/>
            <person name="Kazmierczak K.M."/>
            <person name="Andrzejewski T.M."/>
            <person name="Davidsen T.M."/>
            <person name="Wayne K.J."/>
            <person name="Tettelin H."/>
            <person name="Glass J.I."/>
            <person name="Rusch D."/>
            <person name="Podicherti R."/>
            <person name="Tsui H.-C.T."/>
            <person name="Winkler M.E."/>
        </authorList>
    </citation>
    <scope>NUCLEOTIDE SEQUENCE</scope>
</reference>
<name>A0A381YAA0_9ZZZZ</name>
<evidence type="ECO:0000313" key="1">
    <source>
        <dbReference type="EMBL" id="SVA73925.1"/>
    </source>
</evidence>
<accession>A0A381YAA0</accession>
<dbReference type="Gene3D" id="3.40.50.880">
    <property type="match status" value="1"/>
</dbReference>
<dbReference type="InterPro" id="IPR029062">
    <property type="entry name" value="Class_I_gatase-like"/>
</dbReference>
<protein>
    <submittedName>
        <fullName evidence="1">Uncharacterized protein</fullName>
    </submittedName>
</protein>
<dbReference type="PROSITE" id="PS51273">
    <property type="entry name" value="GATASE_TYPE_1"/>
    <property type="match status" value="1"/>
</dbReference>
<dbReference type="AlphaFoldDB" id="A0A381YAA0"/>